<proteinExistence type="inferred from homology"/>
<organism evidence="10 11">
    <name type="scientific">Mycetocola tolaasinivorans</name>
    <dbReference type="NCBI Taxonomy" id="76635"/>
    <lineage>
        <taxon>Bacteria</taxon>
        <taxon>Bacillati</taxon>
        <taxon>Actinomycetota</taxon>
        <taxon>Actinomycetes</taxon>
        <taxon>Micrococcales</taxon>
        <taxon>Microbacteriaceae</taxon>
        <taxon>Mycetocola</taxon>
    </lineage>
</organism>
<dbReference type="GO" id="GO:0055085">
    <property type="term" value="P:transmembrane transport"/>
    <property type="evidence" value="ECO:0007669"/>
    <property type="project" value="InterPro"/>
</dbReference>
<dbReference type="GO" id="GO:0005886">
    <property type="term" value="C:plasma membrane"/>
    <property type="evidence" value="ECO:0007669"/>
    <property type="project" value="UniProtKB-SubCell"/>
</dbReference>
<feature type="transmembrane region" description="Helical" evidence="7">
    <location>
        <begin position="133"/>
        <end position="154"/>
    </location>
</feature>
<keyword evidence="4 7" id="KW-0812">Transmembrane</keyword>
<dbReference type="PROSITE" id="PS50928">
    <property type="entry name" value="ABC_TM1"/>
    <property type="match status" value="1"/>
</dbReference>
<protein>
    <submittedName>
        <fullName evidence="10">Carbohydrate ABC transporter permease</fullName>
    </submittedName>
</protein>
<comment type="subcellular location">
    <subcellularLocation>
        <location evidence="1 7">Cell membrane</location>
        <topology evidence="1 7">Multi-pass membrane protein</topology>
    </subcellularLocation>
</comment>
<keyword evidence="6 7" id="KW-0472">Membrane</keyword>
<accession>A0A3L7A3T9</accession>
<evidence type="ECO:0000256" key="6">
    <source>
        <dbReference type="ARBA" id="ARBA00023136"/>
    </source>
</evidence>
<keyword evidence="11" id="KW-1185">Reference proteome</keyword>
<feature type="region of interest" description="Disordered" evidence="8">
    <location>
        <begin position="1"/>
        <end position="31"/>
    </location>
</feature>
<dbReference type="CDD" id="cd06261">
    <property type="entry name" value="TM_PBP2"/>
    <property type="match status" value="1"/>
</dbReference>
<dbReference type="InterPro" id="IPR000515">
    <property type="entry name" value="MetI-like"/>
</dbReference>
<evidence type="ECO:0000256" key="7">
    <source>
        <dbReference type="RuleBase" id="RU363032"/>
    </source>
</evidence>
<feature type="transmembrane region" description="Helical" evidence="7">
    <location>
        <begin position="166"/>
        <end position="185"/>
    </location>
</feature>
<dbReference type="InterPro" id="IPR035906">
    <property type="entry name" value="MetI-like_sf"/>
</dbReference>
<evidence type="ECO:0000256" key="4">
    <source>
        <dbReference type="ARBA" id="ARBA00022692"/>
    </source>
</evidence>
<evidence type="ECO:0000259" key="9">
    <source>
        <dbReference type="PROSITE" id="PS50928"/>
    </source>
</evidence>
<feature type="domain" description="ABC transmembrane type-1" evidence="9">
    <location>
        <begin position="98"/>
        <end position="291"/>
    </location>
</feature>
<dbReference type="InterPro" id="IPR050901">
    <property type="entry name" value="BP-dep_ABC_trans_perm"/>
</dbReference>
<evidence type="ECO:0000313" key="11">
    <source>
        <dbReference type="Proteomes" id="UP000272503"/>
    </source>
</evidence>
<keyword evidence="2 7" id="KW-0813">Transport</keyword>
<dbReference type="SUPFAM" id="SSF161098">
    <property type="entry name" value="MetI-like"/>
    <property type="match status" value="1"/>
</dbReference>
<dbReference type="AlphaFoldDB" id="A0A3L7A3T9"/>
<comment type="caution">
    <text evidence="10">The sequence shown here is derived from an EMBL/GenBank/DDBJ whole genome shotgun (WGS) entry which is preliminary data.</text>
</comment>
<dbReference type="PANTHER" id="PTHR32243:SF18">
    <property type="entry name" value="INNER MEMBRANE ABC TRANSPORTER PERMEASE PROTEIN YCJP"/>
    <property type="match status" value="1"/>
</dbReference>
<comment type="similarity">
    <text evidence="7">Belongs to the binding-protein-dependent transport system permease family.</text>
</comment>
<feature type="transmembrane region" description="Helical" evidence="7">
    <location>
        <begin position="214"/>
        <end position="235"/>
    </location>
</feature>
<dbReference type="Proteomes" id="UP000272503">
    <property type="component" value="Unassembled WGS sequence"/>
</dbReference>
<dbReference type="Pfam" id="PF00528">
    <property type="entry name" value="BPD_transp_1"/>
    <property type="match status" value="1"/>
</dbReference>
<evidence type="ECO:0000256" key="2">
    <source>
        <dbReference type="ARBA" id="ARBA00022448"/>
    </source>
</evidence>
<reference evidence="10 11" key="1">
    <citation type="submission" date="2018-10" db="EMBL/GenBank/DDBJ databases">
        <authorList>
            <person name="Li J."/>
        </authorList>
    </citation>
    <scope>NUCLEOTIDE SEQUENCE [LARGE SCALE GENOMIC DNA]</scope>
    <source>
        <strain evidence="10 11">IF 016277</strain>
    </source>
</reference>
<dbReference type="OrthoDB" id="9794684at2"/>
<name>A0A3L7A3T9_9MICO</name>
<dbReference type="Gene3D" id="1.10.3720.10">
    <property type="entry name" value="MetI-like"/>
    <property type="match status" value="1"/>
</dbReference>
<gene>
    <name evidence="10" type="ORF">D9V32_11795</name>
</gene>
<feature type="compositionally biased region" description="Low complexity" evidence="8">
    <location>
        <begin position="1"/>
        <end position="11"/>
    </location>
</feature>
<evidence type="ECO:0000256" key="5">
    <source>
        <dbReference type="ARBA" id="ARBA00022989"/>
    </source>
</evidence>
<evidence type="ECO:0000256" key="8">
    <source>
        <dbReference type="SAM" id="MobiDB-lite"/>
    </source>
</evidence>
<evidence type="ECO:0000256" key="1">
    <source>
        <dbReference type="ARBA" id="ARBA00004651"/>
    </source>
</evidence>
<feature type="transmembrane region" description="Helical" evidence="7">
    <location>
        <begin position="270"/>
        <end position="291"/>
    </location>
</feature>
<keyword evidence="5 7" id="KW-1133">Transmembrane helix</keyword>
<evidence type="ECO:0000256" key="3">
    <source>
        <dbReference type="ARBA" id="ARBA00022475"/>
    </source>
</evidence>
<dbReference type="PANTHER" id="PTHR32243">
    <property type="entry name" value="MALTOSE TRANSPORT SYSTEM PERMEASE-RELATED"/>
    <property type="match status" value="1"/>
</dbReference>
<evidence type="ECO:0000313" key="10">
    <source>
        <dbReference type="EMBL" id="RLP74715.1"/>
    </source>
</evidence>
<feature type="transmembrane region" description="Helical" evidence="7">
    <location>
        <begin position="98"/>
        <end position="121"/>
    </location>
</feature>
<feature type="transmembrane region" description="Helical" evidence="7">
    <location>
        <begin position="38"/>
        <end position="59"/>
    </location>
</feature>
<sequence length="305" mass="33342">MSATLTTPTTETTRRSNQRASAVPPPTKRKRNGRERHTYIYVGVAVVIVYCLAPVYWMAASSLRRTSDIFSLSPLPIPASFESFLAIFDPSQGFLRSLLNSFIIASSVTVLALVVAVTAGYALARLQFRGKPLFMIAVVATSMFPTVALIVPMLKIFSAVGWINTYQALILPSLSFALPLAIWNLTTFFRQMPNDLEQAAMVDGCTRGQAFRRVILPLATPGIFTTAIITFVSAWNEFLIPLTMTNRPDVQPATIVISRFSGVSQFDTPFGSQMAAAMIVTLPLILMVLLFQRRIVSGLAAGALK</sequence>
<keyword evidence="3" id="KW-1003">Cell membrane</keyword>
<dbReference type="RefSeq" id="WP_121649115.1">
    <property type="nucleotide sequence ID" value="NZ_RCUX01000009.1"/>
</dbReference>
<dbReference type="EMBL" id="RCUX01000009">
    <property type="protein sequence ID" value="RLP74715.1"/>
    <property type="molecule type" value="Genomic_DNA"/>
</dbReference>